<dbReference type="FunFam" id="3.40.50.150:FF:000305">
    <property type="entry name" value="S-adenosyl-L-methionine-dependent methyltransferase superfamily protein"/>
    <property type="match status" value="1"/>
</dbReference>
<dbReference type="PANTHER" id="PTHR14741">
    <property type="entry name" value="S-ADENOSYLMETHIONINE-DEPENDENT METHYLTRANSFERASE RELATED"/>
    <property type="match status" value="1"/>
</dbReference>
<gene>
    <name evidence="9" type="ORF">Syun_004239</name>
</gene>
<keyword evidence="10" id="KW-1185">Reference proteome</keyword>
<evidence type="ECO:0000256" key="6">
    <source>
        <dbReference type="ARBA" id="ARBA00049075"/>
    </source>
</evidence>
<dbReference type="CDD" id="cd02440">
    <property type="entry name" value="AdoMet_MTases"/>
    <property type="match status" value="1"/>
</dbReference>
<evidence type="ECO:0000256" key="5">
    <source>
        <dbReference type="ARBA" id="ARBA00048763"/>
    </source>
</evidence>
<dbReference type="InterPro" id="IPR029063">
    <property type="entry name" value="SAM-dependent_MTases_sf"/>
</dbReference>
<comment type="similarity">
    <text evidence="2">Belongs to the methyltransferase superfamily. Trimethylguanosine synthase family.</text>
</comment>
<dbReference type="SUPFAM" id="SSF53335">
    <property type="entry name" value="S-adenosyl-L-methionine-dependent methyltransferases"/>
    <property type="match status" value="1"/>
</dbReference>
<evidence type="ECO:0000313" key="9">
    <source>
        <dbReference type="EMBL" id="KAK9163337.1"/>
    </source>
</evidence>
<dbReference type="InterPro" id="IPR019012">
    <property type="entry name" value="RNA_cap_Gua-N2-MeTrfase"/>
</dbReference>
<evidence type="ECO:0000256" key="7">
    <source>
        <dbReference type="ARBA" id="ARBA00049790"/>
    </source>
</evidence>
<proteinExistence type="inferred from homology"/>
<evidence type="ECO:0000313" key="10">
    <source>
        <dbReference type="Proteomes" id="UP001420932"/>
    </source>
</evidence>
<organism evidence="9 10">
    <name type="scientific">Stephania yunnanensis</name>
    <dbReference type="NCBI Taxonomy" id="152371"/>
    <lineage>
        <taxon>Eukaryota</taxon>
        <taxon>Viridiplantae</taxon>
        <taxon>Streptophyta</taxon>
        <taxon>Embryophyta</taxon>
        <taxon>Tracheophyta</taxon>
        <taxon>Spermatophyta</taxon>
        <taxon>Magnoliopsida</taxon>
        <taxon>Ranunculales</taxon>
        <taxon>Menispermaceae</taxon>
        <taxon>Menispermoideae</taxon>
        <taxon>Cissampelideae</taxon>
        <taxon>Stephania</taxon>
    </lineage>
</organism>
<feature type="domain" description="WW" evidence="8">
    <location>
        <begin position="131"/>
        <end position="155"/>
    </location>
</feature>
<name>A0AAP0L465_9MAGN</name>
<dbReference type="CDD" id="cd00201">
    <property type="entry name" value="WW"/>
    <property type="match status" value="1"/>
</dbReference>
<dbReference type="InterPro" id="IPR001202">
    <property type="entry name" value="WW_dom"/>
</dbReference>
<dbReference type="AlphaFoldDB" id="A0AAP0L465"/>
<comment type="catalytic activity">
    <reaction evidence="6">
        <text>a 5'-end (N(7)-methyl 5'-triphosphoguanosine)-ribonucleoside in snRNA + S-adenosyl-L-methionine = a 5'-end (N(2),N(7)-dimethyl 5'-triphosphoguanosine)-ribonucleoside in snRNA + S-adenosyl-L-homocysteine + H(+)</text>
        <dbReference type="Rhea" id="RHEA:78471"/>
        <dbReference type="Rhea" id="RHEA-COMP:19085"/>
        <dbReference type="Rhea" id="RHEA-COMP:19087"/>
        <dbReference type="ChEBI" id="CHEBI:15378"/>
        <dbReference type="ChEBI" id="CHEBI:57856"/>
        <dbReference type="ChEBI" id="CHEBI:59789"/>
        <dbReference type="ChEBI" id="CHEBI:156461"/>
        <dbReference type="ChEBI" id="CHEBI:172880"/>
    </reaction>
    <physiologicalReaction direction="left-to-right" evidence="6">
        <dbReference type="Rhea" id="RHEA:78472"/>
    </physiologicalReaction>
</comment>
<dbReference type="Pfam" id="PF09445">
    <property type="entry name" value="Methyltransf_15"/>
    <property type="match status" value="1"/>
</dbReference>
<evidence type="ECO:0000256" key="3">
    <source>
        <dbReference type="ARBA" id="ARBA00047418"/>
    </source>
</evidence>
<dbReference type="EMBL" id="JBBNAF010000002">
    <property type="protein sequence ID" value="KAK9163337.1"/>
    <property type="molecule type" value="Genomic_DNA"/>
</dbReference>
<comment type="catalytic activity">
    <reaction evidence="3">
        <text>a 5'-end (N(2),N(7)-dimethyl 5'-triphosphoguanosine)-ribonucleoside in snoRNA + S-adenosyl-L-methionine = a 5'-end (N(2),N(2),N(7)-trimethyl 5'-triphosphoguanosine)-ribonucleoside in snoRNA + S-adenosyl-L-homocysteine + H(+)</text>
        <dbReference type="Rhea" id="RHEA:78507"/>
        <dbReference type="Rhea" id="RHEA-COMP:19088"/>
        <dbReference type="Rhea" id="RHEA-COMP:19090"/>
        <dbReference type="ChEBI" id="CHEBI:15378"/>
        <dbReference type="ChEBI" id="CHEBI:57856"/>
        <dbReference type="ChEBI" id="CHEBI:59789"/>
        <dbReference type="ChEBI" id="CHEBI:167623"/>
        <dbReference type="ChEBI" id="CHEBI:172880"/>
    </reaction>
    <physiologicalReaction direction="left-to-right" evidence="3">
        <dbReference type="Rhea" id="RHEA:78508"/>
    </physiologicalReaction>
</comment>
<evidence type="ECO:0000256" key="4">
    <source>
        <dbReference type="ARBA" id="ARBA00048740"/>
    </source>
</evidence>
<dbReference type="PANTHER" id="PTHR14741:SF32">
    <property type="entry name" value="TRIMETHYLGUANOSINE SYNTHASE"/>
    <property type="match status" value="1"/>
</dbReference>
<dbReference type="Gene3D" id="3.40.50.150">
    <property type="entry name" value="Vaccinia Virus protein VP39"/>
    <property type="match status" value="1"/>
</dbReference>
<sequence>MGIRPCSATAQEDGFQEMSTSVRSSGVANDFISYGIVEEAVYSIITDPEIARETAWQYSSLVNDGLVGSEALEGSLMAHCDADTEEFCNDISTENSCISNSIESLKSYFSTDQALQVENDGLKCYGYFGDWKTYWDEFFMRYYFYNVKTQESTWDLECFPISDSAIVSSQVDIGADEQIIASNETGLLNPLIVQAQSHCSRNYPLVCEASSESSPEVLPRIESDTGQIADLFHTVVASDFEYLDEQIGEENCSELKKNDEEAASFTVSDNQYLMCSLTTESAKVIPEEELSDLNLDYMSSAIDELDRQHNPDSCKKKKKVRRMQNQRKLSSNEKKVEMSEELSAEIVKYWCQRYSLFSRFDDGIKMDEEGWFSVTAESIAKHHAFRCGGGVVVDCFTGVGGNAIQLAKRGNHVLAIDIDPQKIDYAKHNAAIYGVEGSIDFIKGDFFQLASMLKADTAFLSPPWGGPDYSKVKSYDIKSMLKPHDGYFLFNTARKIASKVVMFLPRNVDINQLAELSLTADPPVSLEVEKNFLNGKLKAITAYFNDA</sequence>
<evidence type="ECO:0000256" key="1">
    <source>
        <dbReference type="ARBA" id="ARBA00018517"/>
    </source>
</evidence>
<dbReference type="PROSITE" id="PS50020">
    <property type="entry name" value="WW_DOMAIN_2"/>
    <property type="match status" value="1"/>
</dbReference>
<evidence type="ECO:0000256" key="2">
    <source>
        <dbReference type="ARBA" id="ARBA00025783"/>
    </source>
</evidence>
<evidence type="ECO:0000259" key="8">
    <source>
        <dbReference type="PROSITE" id="PS50020"/>
    </source>
</evidence>
<protein>
    <recommendedName>
        <fullName evidence="1">Trimethylguanosine synthase</fullName>
    </recommendedName>
    <alternativeName>
        <fullName evidence="7">Cap-specific guanine-N(2) methyltransferase</fullName>
    </alternativeName>
</protein>
<comment type="caution">
    <text evidence="9">The sequence shown here is derived from an EMBL/GenBank/DDBJ whole genome shotgun (WGS) entry which is preliminary data.</text>
</comment>
<dbReference type="GO" id="GO:0005634">
    <property type="term" value="C:nucleus"/>
    <property type="evidence" value="ECO:0007669"/>
    <property type="project" value="TreeGrafter"/>
</dbReference>
<comment type="catalytic activity">
    <reaction evidence="4">
        <text>a 5'-end (N(7)-methyl 5'-triphosphoguanosine)-ribonucleoside in snoRNA + S-adenosyl-L-methionine = a 5'-end (N(2),N(7)-dimethyl 5'-triphosphoguanosine)-ribonucleoside in snoRNA + S-adenosyl-L-homocysteine + H(+)</text>
        <dbReference type="Rhea" id="RHEA:78475"/>
        <dbReference type="Rhea" id="RHEA-COMP:19086"/>
        <dbReference type="Rhea" id="RHEA-COMP:19088"/>
        <dbReference type="ChEBI" id="CHEBI:15378"/>
        <dbReference type="ChEBI" id="CHEBI:57856"/>
        <dbReference type="ChEBI" id="CHEBI:59789"/>
        <dbReference type="ChEBI" id="CHEBI:156461"/>
        <dbReference type="ChEBI" id="CHEBI:172880"/>
    </reaction>
    <physiologicalReaction direction="left-to-right" evidence="4">
        <dbReference type="Rhea" id="RHEA:78476"/>
    </physiologicalReaction>
</comment>
<dbReference type="Proteomes" id="UP001420932">
    <property type="component" value="Unassembled WGS sequence"/>
</dbReference>
<dbReference type="GO" id="GO:0071164">
    <property type="term" value="F:RNA cap trimethylguanosine synthase activity"/>
    <property type="evidence" value="ECO:0007669"/>
    <property type="project" value="TreeGrafter"/>
</dbReference>
<comment type="catalytic activity">
    <reaction evidence="5">
        <text>a 5'-end (N(2),N(7)-dimethyl 5'-triphosphoguanosine)-ribonucleoside in snRNA + S-adenosyl-L-methionine = a 5'-end (N(2),N(2),N(7)-trimethyl 5'-triphosphoguanosine)-ribonucleoside in snRNA + S-adenosyl-L-homocysteine + H(+)</text>
        <dbReference type="Rhea" id="RHEA:78479"/>
        <dbReference type="Rhea" id="RHEA-COMP:19087"/>
        <dbReference type="Rhea" id="RHEA-COMP:19089"/>
        <dbReference type="ChEBI" id="CHEBI:15378"/>
        <dbReference type="ChEBI" id="CHEBI:57856"/>
        <dbReference type="ChEBI" id="CHEBI:59789"/>
        <dbReference type="ChEBI" id="CHEBI:167623"/>
        <dbReference type="ChEBI" id="CHEBI:172880"/>
    </reaction>
    <physiologicalReaction direction="left-to-right" evidence="5">
        <dbReference type="Rhea" id="RHEA:78480"/>
    </physiologicalReaction>
</comment>
<accession>A0AAP0L465</accession>
<reference evidence="9 10" key="1">
    <citation type="submission" date="2024-01" db="EMBL/GenBank/DDBJ databases">
        <title>Genome assemblies of Stephania.</title>
        <authorList>
            <person name="Yang L."/>
        </authorList>
    </citation>
    <scope>NUCLEOTIDE SEQUENCE [LARGE SCALE GENOMIC DNA]</scope>
    <source>
        <strain evidence="9">YNDBR</strain>
        <tissue evidence="9">Leaf</tissue>
    </source>
</reference>